<proteinExistence type="predicted"/>
<dbReference type="EMBL" id="CADCWE010000130">
    <property type="protein sequence ID" value="CAA9542425.1"/>
    <property type="molecule type" value="Genomic_DNA"/>
</dbReference>
<organism evidence="1">
    <name type="scientific">uncultured Thermomicrobiales bacterium</name>
    <dbReference type="NCBI Taxonomy" id="1645740"/>
    <lineage>
        <taxon>Bacteria</taxon>
        <taxon>Pseudomonadati</taxon>
        <taxon>Thermomicrobiota</taxon>
        <taxon>Thermomicrobia</taxon>
        <taxon>Thermomicrobiales</taxon>
        <taxon>environmental samples</taxon>
    </lineage>
</organism>
<protein>
    <submittedName>
        <fullName evidence="1">Uncharacterized protein</fullName>
    </submittedName>
</protein>
<gene>
    <name evidence="1" type="ORF">AVDCRST_MAG73-2072</name>
</gene>
<dbReference type="AlphaFoldDB" id="A0A6J4UAD8"/>
<sequence length="42" mass="4463">MVAALEHGATLAMASGHAVNLGRLRTAARRFQEQYRGALVPA</sequence>
<evidence type="ECO:0000313" key="1">
    <source>
        <dbReference type="EMBL" id="CAA9542425.1"/>
    </source>
</evidence>
<reference evidence="1" key="1">
    <citation type="submission" date="2020-02" db="EMBL/GenBank/DDBJ databases">
        <authorList>
            <person name="Meier V. D."/>
        </authorList>
    </citation>
    <scope>NUCLEOTIDE SEQUENCE</scope>
    <source>
        <strain evidence="1">AVDCRST_MAG73</strain>
    </source>
</reference>
<name>A0A6J4UAD8_9BACT</name>
<accession>A0A6J4UAD8</accession>